<evidence type="ECO:0000313" key="1">
    <source>
        <dbReference type="EMBL" id="VFK11518.1"/>
    </source>
</evidence>
<organism evidence="1">
    <name type="scientific">Candidatus Kentrum sp. LPFa</name>
    <dbReference type="NCBI Taxonomy" id="2126335"/>
    <lineage>
        <taxon>Bacteria</taxon>
        <taxon>Pseudomonadati</taxon>
        <taxon>Pseudomonadota</taxon>
        <taxon>Gammaproteobacteria</taxon>
        <taxon>Candidatus Kentrum</taxon>
    </lineage>
</organism>
<evidence type="ECO:0000313" key="2">
    <source>
        <dbReference type="EMBL" id="VFK27686.1"/>
    </source>
</evidence>
<proteinExistence type="predicted"/>
<sequence>MKTGKTNDIAVVPETGTKGGNYEPIRFNAMKHGVLSKLVVLPHEDSGEFADLLAALVEEYQPNGQTEQYLVEDLAGIMWRKRRILLAEGAKINSDLETAVNRGGEAIIREAVAAEGWSPEEEEISLHDVLATSEEEAIEAQRDAEQELEATRKAARILESGNQDAYKKALRALTPDSREGWERKTKNKPQMQTAKGLQKFIREHLEPIARKFHWEAAHQTAIKAQILGKSLQTIRFQSLNRYETHLDRKFERTLAMLLKIKQMRAEAPAKSGDG</sequence>
<gene>
    <name evidence="1" type="ORF">BECKLPF1236A_GA0070988_1005614</name>
    <name evidence="2" type="ORF">BECKLPF1236C_GA0070990_1005014</name>
</gene>
<dbReference type="AlphaFoldDB" id="A0A450W356"/>
<reference evidence="1" key="1">
    <citation type="submission" date="2019-02" db="EMBL/GenBank/DDBJ databases">
        <authorList>
            <person name="Gruber-Vodicka R. H."/>
            <person name="Seah K. B. B."/>
        </authorList>
    </citation>
    <scope>NUCLEOTIDE SEQUENCE</scope>
    <source>
        <strain evidence="1">BECK_S312</strain>
        <strain evidence="2">BECK_S426</strain>
    </source>
</reference>
<accession>A0A450W356</accession>
<dbReference type="EMBL" id="CAADFP010000050">
    <property type="protein sequence ID" value="VFK27686.1"/>
    <property type="molecule type" value="Genomic_DNA"/>
</dbReference>
<name>A0A450W356_9GAMM</name>
<dbReference type="EMBL" id="CAADFM010000056">
    <property type="protein sequence ID" value="VFK11518.1"/>
    <property type="molecule type" value="Genomic_DNA"/>
</dbReference>
<protein>
    <submittedName>
        <fullName evidence="1">Uncharacterized protein</fullName>
    </submittedName>
</protein>